<comment type="caution">
    <text evidence="1">The sequence shown here is derived from an EMBL/GenBank/DDBJ whole genome shotgun (WGS) entry which is preliminary data.</text>
</comment>
<protein>
    <submittedName>
        <fullName evidence="1">Uncharacterized protein</fullName>
    </submittedName>
</protein>
<dbReference type="AlphaFoldDB" id="A0A1V6R8J1"/>
<dbReference type="Proteomes" id="UP000191612">
    <property type="component" value="Unassembled WGS sequence"/>
</dbReference>
<gene>
    <name evidence="1" type="ORF">PENSOL_c011G10127</name>
</gene>
<accession>A0A1V6R8J1</accession>
<evidence type="ECO:0000313" key="2">
    <source>
        <dbReference type="Proteomes" id="UP000191612"/>
    </source>
</evidence>
<sequence>MPPLANSPKAWKSWWDRLYKLSTARDISTIELKNFINDPPVELELPKIAAADMTSTDVKWSFGLSEVQGYETWQIPRSLIRIRPDFETWFNMPSKPAEASSGCKIDALLFEDLRGSDD</sequence>
<dbReference type="STRING" id="60172.A0A1V6R8J1"/>
<name>A0A1V6R8J1_9EURO</name>
<keyword evidence="2" id="KW-1185">Reference proteome</keyword>
<organism evidence="1 2">
    <name type="scientific">Penicillium solitum</name>
    <dbReference type="NCBI Taxonomy" id="60172"/>
    <lineage>
        <taxon>Eukaryota</taxon>
        <taxon>Fungi</taxon>
        <taxon>Dikarya</taxon>
        <taxon>Ascomycota</taxon>
        <taxon>Pezizomycotina</taxon>
        <taxon>Eurotiomycetes</taxon>
        <taxon>Eurotiomycetidae</taxon>
        <taxon>Eurotiales</taxon>
        <taxon>Aspergillaceae</taxon>
        <taxon>Penicillium</taxon>
    </lineage>
</organism>
<dbReference type="EMBL" id="MDYO01000011">
    <property type="protein sequence ID" value="OQD97830.1"/>
    <property type="molecule type" value="Genomic_DNA"/>
</dbReference>
<reference evidence="2" key="1">
    <citation type="journal article" date="2017" name="Nat. Microbiol.">
        <title>Global analysis of biosynthetic gene clusters reveals vast potential of secondary metabolite production in Penicillium species.</title>
        <authorList>
            <person name="Nielsen J.C."/>
            <person name="Grijseels S."/>
            <person name="Prigent S."/>
            <person name="Ji B."/>
            <person name="Dainat J."/>
            <person name="Nielsen K.F."/>
            <person name="Frisvad J.C."/>
            <person name="Workman M."/>
            <person name="Nielsen J."/>
        </authorList>
    </citation>
    <scope>NUCLEOTIDE SEQUENCE [LARGE SCALE GENOMIC DNA]</scope>
    <source>
        <strain evidence="2">IBT 29525</strain>
    </source>
</reference>
<proteinExistence type="predicted"/>
<evidence type="ECO:0000313" key="1">
    <source>
        <dbReference type="EMBL" id="OQD97830.1"/>
    </source>
</evidence>